<dbReference type="PANTHER" id="PTHR30251">
    <property type="entry name" value="PILUS ASSEMBLY CHAPERONE"/>
    <property type="match status" value="1"/>
</dbReference>
<dbReference type="Pfam" id="PF00345">
    <property type="entry name" value="PapD_N"/>
    <property type="match status" value="1"/>
</dbReference>
<dbReference type="Pfam" id="PF02753">
    <property type="entry name" value="PapD_C"/>
    <property type="match status" value="1"/>
</dbReference>
<feature type="chain" id="PRO_5032511650" evidence="6">
    <location>
        <begin position="23"/>
        <end position="233"/>
    </location>
</feature>
<dbReference type="PANTHER" id="PTHR30251:SF2">
    <property type="entry name" value="FIMBRIAL CHAPERONE YADV-RELATED"/>
    <property type="match status" value="1"/>
</dbReference>
<evidence type="ECO:0000256" key="6">
    <source>
        <dbReference type="SAM" id="SignalP"/>
    </source>
</evidence>
<dbReference type="InterPro" id="IPR008962">
    <property type="entry name" value="PapD-like_sf"/>
</dbReference>
<evidence type="ECO:0000313" key="9">
    <source>
        <dbReference type="EMBL" id="PSX08212.1"/>
    </source>
</evidence>
<evidence type="ECO:0000256" key="2">
    <source>
        <dbReference type="ARBA" id="ARBA00007399"/>
    </source>
</evidence>
<name>A0A855SHC4_PHOAN</name>
<dbReference type="InterPro" id="IPR016148">
    <property type="entry name" value="Pili_assmbl_chaperone_C"/>
</dbReference>
<feature type="signal peptide" evidence="6">
    <location>
        <begin position="1"/>
        <end position="22"/>
    </location>
</feature>
<dbReference type="EMBL" id="PYOY01000003">
    <property type="protein sequence ID" value="PSX08212.1"/>
    <property type="molecule type" value="Genomic_DNA"/>
</dbReference>
<evidence type="ECO:0000259" key="7">
    <source>
        <dbReference type="Pfam" id="PF00345"/>
    </source>
</evidence>
<comment type="similarity">
    <text evidence="2">Belongs to the periplasmic pilus chaperone family.</text>
</comment>
<evidence type="ECO:0000256" key="5">
    <source>
        <dbReference type="ARBA" id="ARBA00023186"/>
    </source>
</evidence>
<dbReference type="SUPFAM" id="SSF49354">
    <property type="entry name" value="PapD-like"/>
    <property type="match status" value="1"/>
</dbReference>
<feature type="domain" description="Pili assembly chaperone N-terminal" evidence="7">
    <location>
        <begin position="24"/>
        <end position="137"/>
    </location>
</feature>
<dbReference type="InterPro" id="IPR016147">
    <property type="entry name" value="Pili_assmbl_chaperone_N"/>
</dbReference>
<protein>
    <submittedName>
        <fullName evidence="9">Fimbrial chaperone protein</fullName>
    </submittedName>
</protein>
<dbReference type="InterPro" id="IPR001829">
    <property type="entry name" value="Pili_assmbl_chaperone_bac"/>
</dbReference>
<evidence type="ECO:0000259" key="8">
    <source>
        <dbReference type="Pfam" id="PF02753"/>
    </source>
</evidence>
<sequence>MTFKYILHIGLFILFYSSNTLAALQLNATRYIVNEGDKSIEIKIENIADKTYAAQIWIENENKKDKNVNFIPMPNFFKINKGETQIVRLLNTQKSPSLKSESLHWLNLQEVPPVDKSKKSRITLALKTRVKLIYRPKILFDKRVNAEKSLSIVNSNGNLNIINPTPFYLAVVNVKLNGKEVKLNNDMKQQLGVFPPESSVFIKKNDVTTISKFEFDAINDYGTVSHFQGKLGY</sequence>
<comment type="subcellular location">
    <subcellularLocation>
        <location evidence="1">Periplasm</location>
    </subcellularLocation>
</comment>
<dbReference type="InterPro" id="IPR050643">
    <property type="entry name" value="Periplasmic_pilus_chap"/>
</dbReference>
<gene>
    <name evidence="9" type="ORF">C0W41_09400</name>
</gene>
<dbReference type="GO" id="GO:0071555">
    <property type="term" value="P:cell wall organization"/>
    <property type="evidence" value="ECO:0007669"/>
    <property type="project" value="InterPro"/>
</dbReference>
<comment type="caution">
    <text evidence="9">The sequence shown here is derived from an EMBL/GenBank/DDBJ whole genome shotgun (WGS) entry which is preliminary data.</text>
</comment>
<evidence type="ECO:0000256" key="1">
    <source>
        <dbReference type="ARBA" id="ARBA00004418"/>
    </source>
</evidence>
<evidence type="ECO:0000256" key="4">
    <source>
        <dbReference type="ARBA" id="ARBA00022764"/>
    </source>
</evidence>
<dbReference type="GeneID" id="61228938"/>
<dbReference type="RefSeq" id="WP_045129061.1">
    <property type="nucleotide sequence ID" value="NZ_JZSN01000019.1"/>
</dbReference>
<proteinExistence type="inferred from homology"/>
<dbReference type="GO" id="GO:0030288">
    <property type="term" value="C:outer membrane-bounded periplasmic space"/>
    <property type="evidence" value="ECO:0007669"/>
    <property type="project" value="InterPro"/>
</dbReference>
<dbReference type="Gene3D" id="2.60.40.10">
    <property type="entry name" value="Immunoglobulins"/>
    <property type="match status" value="2"/>
</dbReference>
<dbReference type="AlphaFoldDB" id="A0A855SHC4"/>
<evidence type="ECO:0000313" key="10">
    <source>
        <dbReference type="Proteomes" id="UP000241440"/>
    </source>
</evidence>
<organism evidence="9 10">
    <name type="scientific">Photobacterium angustum</name>
    <dbReference type="NCBI Taxonomy" id="661"/>
    <lineage>
        <taxon>Bacteria</taxon>
        <taxon>Pseudomonadati</taxon>
        <taxon>Pseudomonadota</taxon>
        <taxon>Gammaproteobacteria</taxon>
        <taxon>Vibrionales</taxon>
        <taxon>Vibrionaceae</taxon>
        <taxon>Photobacterium</taxon>
    </lineage>
</organism>
<keyword evidence="4" id="KW-0574">Periplasm</keyword>
<dbReference type="SUPFAM" id="SSF49584">
    <property type="entry name" value="Periplasmic chaperone C-domain"/>
    <property type="match status" value="1"/>
</dbReference>
<dbReference type="InterPro" id="IPR036316">
    <property type="entry name" value="Pili_assmbl_chap_C_dom_sf"/>
</dbReference>
<keyword evidence="5" id="KW-0143">Chaperone</keyword>
<reference evidence="9 10" key="1">
    <citation type="submission" date="2018-01" db="EMBL/GenBank/DDBJ databases">
        <title>Whole genome sequencing of Histamine producing bacteria.</title>
        <authorList>
            <person name="Butler K."/>
        </authorList>
    </citation>
    <scope>NUCLEOTIDE SEQUENCE [LARGE SCALE GENOMIC DNA]</scope>
    <source>
        <strain evidence="9 10">A2-1</strain>
    </source>
</reference>
<evidence type="ECO:0000256" key="3">
    <source>
        <dbReference type="ARBA" id="ARBA00022729"/>
    </source>
</evidence>
<keyword evidence="3 6" id="KW-0732">Signal</keyword>
<feature type="domain" description="Pili assembly chaperone C-terminal" evidence="8">
    <location>
        <begin position="163"/>
        <end position="224"/>
    </location>
</feature>
<dbReference type="PRINTS" id="PR00969">
    <property type="entry name" value="CHAPERONPILI"/>
</dbReference>
<dbReference type="Proteomes" id="UP000241440">
    <property type="component" value="Unassembled WGS sequence"/>
</dbReference>
<accession>A0A855SHC4</accession>
<dbReference type="InterPro" id="IPR013783">
    <property type="entry name" value="Ig-like_fold"/>
</dbReference>